<dbReference type="GO" id="GO:0004300">
    <property type="term" value="F:enoyl-CoA hydratase activity"/>
    <property type="evidence" value="ECO:0007669"/>
    <property type="project" value="UniProtKB-EC"/>
</dbReference>
<dbReference type="InterPro" id="IPR001753">
    <property type="entry name" value="Enoyl-CoA_hydra/iso"/>
</dbReference>
<dbReference type="Gene3D" id="3.90.226.10">
    <property type="entry name" value="2-enoyl-CoA Hydratase, Chain A, domain 1"/>
    <property type="match status" value="1"/>
</dbReference>
<comment type="caution">
    <text evidence="1">The sequence shown here is derived from an EMBL/GenBank/DDBJ whole genome shotgun (WGS) entry which is preliminary data.</text>
</comment>
<gene>
    <name evidence="1" type="ORF">H4W30_000859</name>
</gene>
<dbReference type="EMBL" id="JADBEJ010000001">
    <property type="protein sequence ID" value="MBE1573830.1"/>
    <property type="molecule type" value="Genomic_DNA"/>
</dbReference>
<evidence type="ECO:0000313" key="1">
    <source>
        <dbReference type="EMBL" id="MBE1573830.1"/>
    </source>
</evidence>
<dbReference type="InterPro" id="IPR029045">
    <property type="entry name" value="ClpP/crotonase-like_dom_sf"/>
</dbReference>
<dbReference type="Pfam" id="PF00378">
    <property type="entry name" value="ECH_1"/>
    <property type="match status" value="1"/>
</dbReference>
<name>A0ABR9KZP6_9PSEU</name>
<dbReference type="EC" id="4.2.1.17" evidence="1"/>
<dbReference type="PANTHER" id="PTHR11941:SF45">
    <property type="entry name" value="ENOYL-COA DELTA ISOMERASE 1, MITOCHONDRIAL"/>
    <property type="match status" value="1"/>
</dbReference>
<dbReference type="SUPFAM" id="SSF52096">
    <property type="entry name" value="ClpP/crotonase"/>
    <property type="match status" value="1"/>
</dbReference>
<keyword evidence="1" id="KW-0456">Lyase</keyword>
<dbReference type="PANTHER" id="PTHR11941">
    <property type="entry name" value="ENOYL-COA HYDRATASE-RELATED"/>
    <property type="match status" value="1"/>
</dbReference>
<protein>
    <submittedName>
        <fullName evidence="1">Enoyl-CoA hydratase</fullName>
        <ecNumber evidence="1">4.2.1.17</ecNumber>
    </submittedName>
</protein>
<organism evidence="1 2">
    <name type="scientific">Amycolatopsis roodepoortensis</name>
    <dbReference type="NCBI Taxonomy" id="700274"/>
    <lineage>
        <taxon>Bacteria</taxon>
        <taxon>Bacillati</taxon>
        <taxon>Actinomycetota</taxon>
        <taxon>Actinomycetes</taxon>
        <taxon>Pseudonocardiales</taxon>
        <taxon>Pseudonocardiaceae</taxon>
        <taxon>Amycolatopsis</taxon>
    </lineage>
</organism>
<proteinExistence type="predicted"/>
<dbReference type="RefSeq" id="WP_192741585.1">
    <property type="nucleotide sequence ID" value="NZ_JADBEJ010000001.1"/>
</dbReference>
<dbReference type="Proteomes" id="UP000656548">
    <property type="component" value="Unassembled WGS sequence"/>
</dbReference>
<reference evidence="1 2" key="1">
    <citation type="submission" date="2020-10" db="EMBL/GenBank/DDBJ databases">
        <title>Sequencing the genomes of 1000 actinobacteria strains.</title>
        <authorList>
            <person name="Klenk H.-P."/>
        </authorList>
    </citation>
    <scope>NUCLEOTIDE SEQUENCE [LARGE SCALE GENOMIC DNA]</scope>
    <source>
        <strain evidence="1 2">DSM 46661</strain>
    </source>
</reference>
<evidence type="ECO:0000313" key="2">
    <source>
        <dbReference type="Proteomes" id="UP000656548"/>
    </source>
</evidence>
<keyword evidence="2" id="KW-1185">Reference proteome</keyword>
<sequence>MATSSIRVDDEGGIAVVTLQHGKANTLDTEFCQELTLRLEDVQLSDCRGIVLTGTGGIFSAGVDLRRVHDGGADYLEDFLPALSDAFLSVFGFPGPVVAAVNGHAIAGGAVLAAACDRRVLADGPGRIGITELLVGVPFPLAALEILRSGFGADVLAELAFLGETHLPADALRLGLVNEVTAPENVVGRAVEVARKLAEIPAAAYAHTKAQLHRPFHERIAEHRTGDDAHVLELWSSPEATAAIKAYVDRVLRGGSTG</sequence>
<dbReference type="CDD" id="cd06558">
    <property type="entry name" value="crotonase-like"/>
    <property type="match status" value="1"/>
</dbReference>
<accession>A0ABR9KZP6</accession>